<protein>
    <submittedName>
        <fullName evidence="2">Uncharacterized protein</fullName>
    </submittedName>
</protein>
<comment type="caution">
    <text evidence="2">The sequence shown here is derived from an EMBL/GenBank/DDBJ whole genome shotgun (WGS) entry which is preliminary data.</text>
</comment>
<evidence type="ECO:0000313" key="3">
    <source>
        <dbReference type="Proteomes" id="UP000030481"/>
    </source>
</evidence>
<accession>A0A0A2B0B1</accession>
<proteinExistence type="predicted"/>
<dbReference type="EMBL" id="JNAR01000015">
    <property type="protein sequence ID" value="KGG07523.1"/>
    <property type="molecule type" value="Genomic_DNA"/>
</dbReference>
<gene>
    <name evidence="2" type="ORF">EV01_1138</name>
</gene>
<dbReference type="RefSeq" id="WP_019478688.1">
    <property type="nucleotide sequence ID" value="NZ_JNAR01000015.1"/>
</dbReference>
<sequence length="132" mass="15849">MADLNELIDKTHFDYEKNEETARQLEERILKVPGMSKQYLPKRQYGQSYKGKDFGLTVQSLIVRGDKPLAAFLGLDLDYWRKKNKEMEEREAYLNAFKEKTEKLKELNQQEKLAREKRILWNQTHGVDHRRY</sequence>
<name>A0A0A2B0B1_PROMR</name>
<organism evidence="2 3">
    <name type="scientific">Prochlorococcus marinus str. MIT 9401</name>
    <dbReference type="NCBI Taxonomy" id="167551"/>
    <lineage>
        <taxon>Bacteria</taxon>
        <taxon>Bacillati</taxon>
        <taxon>Cyanobacteriota</taxon>
        <taxon>Cyanophyceae</taxon>
        <taxon>Synechococcales</taxon>
        <taxon>Prochlorococcaceae</taxon>
        <taxon>Prochlorococcus</taxon>
    </lineage>
</organism>
<dbReference type="AlphaFoldDB" id="A0A0A2B0B1"/>
<feature type="coiled-coil region" evidence="1">
    <location>
        <begin position="90"/>
        <end position="117"/>
    </location>
</feature>
<dbReference type="Proteomes" id="UP000030481">
    <property type="component" value="Unassembled WGS sequence"/>
</dbReference>
<evidence type="ECO:0000256" key="1">
    <source>
        <dbReference type="SAM" id="Coils"/>
    </source>
</evidence>
<reference evidence="3" key="1">
    <citation type="journal article" date="2014" name="Sci. Data">
        <title>Genomes of diverse isolates of the marine cyanobacterium Prochlorococcus.</title>
        <authorList>
            <person name="Biller S."/>
            <person name="Berube P."/>
            <person name="Thompson J."/>
            <person name="Kelly L."/>
            <person name="Roggensack S."/>
            <person name="Awad L."/>
            <person name="Roache-Johnson K."/>
            <person name="Ding H."/>
            <person name="Giovannoni S.J."/>
            <person name="Moore L.R."/>
            <person name="Chisholm S.W."/>
        </authorList>
    </citation>
    <scope>NUCLEOTIDE SEQUENCE [LARGE SCALE GENOMIC DNA]</scope>
</reference>
<keyword evidence="1" id="KW-0175">Coiled coil</keyword>
<evidence type="ECO:0000313" key="2">
    <source>
        <dbReference type="EMBL" id="KGG07523.1"/>
    </source>
</evidence>